<reference evidence="2" key="2">
    <citation type="submission" date="2010-07" db="EMBL/GenBank/DDBJ databases">
        <authorList>
            <consortium name="The Broad Institute Genome Sequencing Platform"/>
            <consortium name="Broad Institute Genome Sequencing Center for Infectious Disease"/>
            <person name="Ma L.-J."/>
            <person name="Dead R."/>
            <person name="Young S."/>
            <person name="Zeng Q."/>
            <person name="Koehrsen M."/>
            <person name="Alvarado L."/>
            <person name="Berlin A."/>
            <person name="Chapman S.B."/>
            <person name="Chen Z."/>
            <person name="Freedman E."/>
            <person name="Gellesch M."/>
            <person name="Goldberg J."/>
            <person name="Griggs A."/>
            <person name="Gujja S."/>
            <person name="Heilman E.R."/>
            <person name="Heiman D."/>
            <person name="Hepburn T."/>
            <person name="Howarth C."/>
            <person name="Jen D."/>
            <person name="Larson L."/>
            <person name="Mehta T."/>
            <person name="Neiman D."/>
            <person name="Pearson M."/>
            <person name="Roberts A."/>
            <person name="Saif S."/>
            <person name="Shea T."/>
            <person name="Shenoy N."/>
            <person name="Sisk P."/>
            <person name="Stolte C."/>
            <person name="Sykes S."/>
            <person name="Walk T."/>
            <person name="White J."/>
            <person name="Yandava C."/>
            <person name="Haas B."/>
            <person name="Nusbaum C."/>
            <person name="Birren B."/>
        </authorList>
    </citation>
    <scope>NUCLEOTIDE SEQUENCE</scope>
    <source>
        <strain evidence="2">R3-111a-1</strain>
    </source>
</reference>
<name>J3NL07_GAET3</name>
<evidence type="ECO:0000313" key="4">
    <source>
        <dbReference type="Proteomes" id="UP000006039"/>
    </source>
</evidence>
<dbReference type="HOGENOM" id="CLU_2427139_0_0_1"/>
<organism evidence="2">
    <name type="scientific">Gaeumannomyces tritici (strain R3-111a-1)</name>
    <name type="common">Wheat and barley take-all root rot fungus</name>
    <name type="synonym">Gaeumannomyces graminis var. tritici</name>
    <dbReference type="NCBI Taxonomy" id="644352"/>
    <lineage>
        <taxon>Eukaryota</taxon>
        <taxon>Fungi</taxon>
        <taxon>Dikarya</taxon>
        <taxon>Ascomycota</taxon>
        <taxon>Pezizomycotina</taxon>
        <taxon>Sordariomycetes</taxon>
        <taxon>Sordariomycetidae</taxon>
        <taxon>Magnaporthales</taxon>
        <taxon>Magnaporthaceae</taxon>
        <taxon>Gaeumannomyces</taxon>
    </lineage>
</organism>
<dbReference type="eggNOG" id="ENOG502R1EF">
    <property type="taxonomic scope" value="Eukaryota"/>
</dbReference>
<dbReference type="VEuPathDB" id="FungiDB:GGTG_01948"/>
<dbReference type="EMBL" id="GL385395">
    <property type="protein sequence ID" value="EJT81974.1"/>
    <property type="molecule type" value="Genomic_DNA"/>
</dbReference>
<dbReference type="EnsemblFungi" id="EJT81974">
    <property type="protein sequence ID" value="EJT81974"/>
    <property type="gene ID" value="GGTG_01948"/>
</dbReference>
<dbReference type="GeneID" id="20342406"/>
<evidence type="ECO:0000313" key="3">
    <source>
        <dbReference type="EnsemblFungi" id="EJT81974"/>
    </source>
</evidence>
<reference evidence="2" key="3">
    <citation type="submission" date="2010-09" db="EMBL/GenBank/DDBJ databases">
        <title>Annotation of Gaeumannomyces graminis var. tritici R3-111a-1.</title>
        <authorList>
            <consortium name="The Broad Institute Genome Sequencing Platform"/>
            <person name="Ma L.-J."/>
            <person name="Dead R."/>
            <person name="Young S.K."/>
            <person name="Zeng Q."/>
            <person name="Gargeya S."/>
            <person name="Fitzgerald M."/>
            <person name="Haas B."/>
            <person name="Abouelleil A."/>
            <person name="Alvarado L."/>
            <person name="Arachchi H.M."/>
            <person name="Berlin A."/>
            <person name="Brown A."/>
            <person name="Chapman S.B."/>
            <person name="Chen Z."/>
            <person name="Dunbar C."/>
            <person name="Freedman E."/>
            <person name="Gearin G."/>
            <person name="Gellesch M."/>
            <person name="Goldberg J."/>
            <person name="Griggs A."/>
            <person name="Gujja S."/>
            <person name="Heiman D."/>
            <person name="Howarth C."/>
            <person name="Larson L."/>
            <person name="Lui A."/>
            <person name="MacDonald P.J.P."/>
            <person name="Mehta T."/>
            <person name="Montmayeur A."/>
            <person name="Murphy C."/>
            <person name="Neiman D."/>
            <person name="Pearson M."/>
            <person name="Priest M."/>
            <person name="Roberts A."/>
            <person name="Saif S."/>
            <person name="Shea T."/>
            <person name="Shenoy N."/>
            <person name="Sisk P."/>
            <person name="Stolte C."/>
            <person name="Sykes S."/>
            <person name="Yandava C."/>
            <person name="Wortman J."/>
            <person name="Nusbaum C."/>
            <person name="Birren B."/>
        </authorList>
    </citation>
    <scope>NUCLEOTIDE SEQUENCE</scope>
    <source>
        <strain evidence="2">R3-111a-1</strain>
    </source>
</reference>
<reference evidence="3" key="5">
    <citation type="submission" date="2018-04" db="UniProtKB">
        <authorList>
            <consortium name="EnsemblFungi"/>
        </authorList>
    </citation>
    <scope>IDENTIFICATION</scope>
    <source>
        <strain evidence="3">R3-111a-1</strain>
    </source>
</reference>
<gene>
    <name evidence="3" type="primary">20342406</name>
    <name evidence="2" type="ORF">GGTG_01948</name>
</gene>
<accession>J3NL07</accession>
<sequence length="91" mass="9680">MSFSVLQETIEVLSRALSNSGPSSYLSTAKPNLTIRPLEAAISKMPAVRQYPASTFSQAAPEGALGRPTNYSCPDEEDKNDSQGRDVTCGA</sequence>
<feature type="region of interest" description="Disordered" evidence="1">
    <location>
        <begin position="53"/>
        <end position="91"/>
    </location>
</feature>
<reference evidence="3" key="4">
    <citation type="journal article" date="2015" name="G3 (Bethesda)">
        <title>Genome sequences of three phytopathogenic species of the Magnaporthaceae family of fungi.</title>
        <authorList>
            <person name="Okagaki L.H."/>
            <person name="Nunes C.C."/>
            <person name="Sailsbery J."/>
            <person name="Clay B."/>
            <person name="Brown D."/>
            <person name="John T."/>
            <person name="Oh Y."/>
            <person name="Young N."/>
            <person name="Fitzgerald M."/>
            <person name="Haas B.J."/>
            <person name="Zeng Q."/>
            <person name="Young S."/>
            <person name="Adiconis X."/>
            <person name="Fan L."/>
            <person name="Levin J.Z."/>
            <person name="Mitchell T.K."/>
            <person name="Okubara P.A."/>
            <person name="Farman M.L."/>
            <person name="Kohn L.M."/>
            <person name="Birren B."/>
            <person name="Ma L.-J."/>
            <person name="Dean R.A."/>
        </authorList>
    </citation>
    <scope>NUCLEOTIDE SEQUENCE</scope>
    <source>
        <strain evidence="3">R3-111a-1</strain>
    </source>
</reference>
<dbReference type="AlphaFoldDB" id="J3NL07"/>
<dbReference type="Proteomes" id="UP000006039">
    <property type="component" value="Unassembled WGS sequence"/>
</dbReference>
<dbReference type="RefSeq" id="XP_009217983.1">
    <property type="nucleotide sequence ID" value="XM_009219719.1"/>
</dbReference>
<evidence type="ECO:0000313" key="2">
    <source>
        <dbReference type="EMBL" id="EJT81974.1"/>
    </source>
</evidence>
<protein>
    <submittedName>
        <fullName evidence="2 3">Uncharacterized protein</fullName>
    </submittedName>
</protein>
<dbReference type="OrthoDB" id="10422208at2759"/>
<keyword evidence="4" id="KW-1185">Reference proteome</keyword>
<evidence type="ECO:0000256" key="1">
    <source>
        <dbReference type="SAM" id="MobiDB-lite"/>
    </source>
</evidence>
<reference evidence="4" key="1">
    <citation type="submission" date="2010-07" db="EMBL/GenBank/DDBJ databases">
        <title>The genome sequence of Gaeumannomyces graminis var. tritici strain R3-111a-1.</title>
        <authorList>
            <consortium name="The Broad Institute Genome Sequencing Platform"/>
            <person name="Ma L.-J."/>
            <person name="Dead R."/>
            <person name="Young S."/>
            <person name="Zeng Q."/>
            <person name="Koehrsen M."/>
            <person name="Alvarado L."/>
            <person name="Berlin A."/>
            <person name="Chapman S.B."/>
            <person name="Chen Z."/>
            <person name="Freedman E."/>
            <person name="Gellesch M."/>
            <person name="Goldberg J."/>
            <person name="Griggs A."/>
            <person name="Gujja S."/>
            <person name="Heilman E.R."/>
            <person name="Heiman D."/>
            <person name="Hepburn T."/>
            <person name="Howarth C."/>
            <person name="Jen D."/>
            <person name="Larson L."/>
            <person name="Mehta T."/>
            <person name="Neiman D."/>
            <person name="Pearson M."/>
            <person name="Roberts A."/>
            <person name="Saif S."/>
            <person name="Shea T."/>
            <person name="Shenoy N."/>
            <person name="Sisk P."/>
            <person name="Stolte C."/>
            <person name="Sykes S."/>
            <person name="Walk T."/>
            <person name="White J."/>
            <person name="Yandava C."/>
            <person name="Haas B."/>
            <person name="Nusbaum C."/>
            <person name="Birren B."/>
        </authorList>
    </citation>
    <scope>NUCLEOTIDE SEQUENCE [LARGE SCALE GENOMIC DNA]</scope>
    <source>
        <strain evidence="4">R3-111a-1</strain>
    </source>
</reference>
<proteinExistence type="predicted"/>